<proteinExistence type="predicted"/>
<dbReference type="Pfam" id="PF08915">
    <property type="entry name" value="tRNA-Thr_ED"/>
    <property type="match status" value="1"/>
</dbReference>
<evidence type="ECO:0000313" key="2">
    <source>
        <dbReference type="EMBL" id="HFC46636.1"/>
    </source>
</evidence>
<sequence length="137" mass="16056">MKLLLFFAENFSYRPFKKVLDQAPHRDEEGRSFNDSVVVFFQFEAEDQTKGPELIRKVIKNIKWICGKFGTKQVVFHSFNHLSSSKAPPEFAPPKIREIRERLERSGYLTSETPYGYLNEWSIHVRGESLAKVFKEL</sequence>
<gene>
    <name evidence="2" type="ORF">ENJ63_02005</name>
</gene>
<comment type="caution">
    <text evidence="2">The sequence shown here is derived from an EMBL/GenBank/DDBJ whole genome shotgun (WGS) entry which is preliminary data.</text>
</comment>
<reference evidence="2" key="1">
    <citation type="journal article" date="2020" name="mSystems">
        <title>Genome- and Community-Level Interaction Insights into Carbon Utilization and Element Cycling Functions of Hydrothermarchaeota in Hydrothermal Sediment.</title>
        <authorList>
            <person name="Zhou Z."/>
            <person name="Liu Y."/>
            <person name="Xu W."/>
            <person name="Pan J."/>
            <person name="Luo Z.H."/>
            <person name="Li M."/>
        </authorList>
    </citation>
    <scope>NUCLEOTIDE SEQUENCE [LARGE SCALE GENOMIC DNA]</scope>
    <source>
        <strain evidence="2">HyVt-503</strain>
    </source>
</reference>
<dbReference type="GO" id="GO:0008270">
    <property type="term" value="F:zinc ion binding"/>
    <property type="evidence" value="ECO:0007669"/>
    <property type="project" value="InterPro"/>
</dbReference>
<evidence type="ECO:0000259" key="1">
    <source>
        <dbReference type="Pfam" id="PF08915"/>
    </source>
</evidence>
<organism evidence="2">
    <name type="scientific">Dissulfuribacter thermophilus</name>
    <dbReference type="NCBI Taxonomy" id="1156395"/>
    <lineage>
        <taxon>Bacteria</taxon>
        <taxon>Pseudomonadati</taxon>
        <taxon>Thermodesulfobacteriota</taxon>
        <taxon>Dissulfuribacteria</taxon>
        <taxon>Dissulfuribacterales</taxon>
        <taxon>Dissulfuribacteraceae</taxon>
        <taxon>Dissulfuribacter</taxon>
    </lineage>
</organism>
<dbReference type="AlphaFoldDB" id="A0A7V2SVN5"/>
<dbReference type="InterPro" id="IPR015011">
    <property type="entry name" value="Threonyl-tRNA_syn_edit_dom_arc"/>
</dbReference>
<name>A0A7V2SVN5_9BACT</name>
<dbReference type="EMBL" id="DRND01000168">
    <property type="protein sequence ID" value="HFC46636.1"/>
    <property type="molecule type" value="Genomic_DNA"/>
</dbReference>
<accession>A0A7V2SVN5</accession>
<dbReference type="Gene3D" id="3.50.80.10">
    <property type="entry name" value="D-tyrosyl-tRNA(Tyr) deacylase"/>
    <property type="match status" value="1"/>
</dbReference>
<feature type="domain" description="Threonyl-tRNA synthetase editing" evidence="1">
    <location>
        <begin position="1"/>
        <end position="136"/>
    </location>
</feature>
<protein>
    <recommendedName>
        <fullName evidence="1">Threonyl-tRNA synthetase editing domain-containing protein</fullName>
    </recommendedName>
</protein>
<dbReference type="GO" id="GO:0005524">
    <property type="term" value="F:ATP binding"/>
    <property type="evidence" value="ECO:0007669"/>
    <property type="project" value="InterPro"/>
</dbReference>
<dbReference type="GO" id="GO:0004829">
    <property type="term" value="F:threonine-tRNA ligase activity"/>
    <property type="evidence" value="ECO:0007669"/>
    <property type="project" value="InterPro"/>
</dbReference>
<dbReference type="InterPro" id="IPR023509">
    <property type="entry name" value="DTD-like_sf"/>
</dbReference>
<dbReference type="GO" id="GO:0005737">
    <property type="term" value="C:cytoplasm"/>
    <property type="evidence" value="ECO:0007669"/>
    <property type="project" value="InterPro"/>
</dbReference>
<dbReference type="Proteomes" id="UP000885797">
    <property type="component" value="Unassembled WGS sequence"/>
</dbReference>